<proteinExistence type="predicted"/>
<dbReference type="AlphaFoldDB" id="A0A9P6LFG9"/>
<dbReference type="RefSeq" id="XP_038740929.1">
    <property type="nucleotide sequence ID" value="XM_038893829.1"/>
</dbReference>
<reference evidence="1" key="2">
    <citation type="submission" date="2020-11" db="EMBL/GenBank/DDBJ databases">
        <title>Whole genome sequencing of Colletotrichum sp.</title>
        <authorList>
            <person name="Li H."/>
        </authorList>
    </citation>
    <scope>NUCLEOTIDE SEQUENCE</scope>
    <source>
        <strain evidence="1">CkLH20</strain>
    </source>
</reference>
<accession>A0A9P6LFG9</accession>
<evidence type="ECO:0000313" key="1">
    <source>
        <dbReference type="EMBL" id="KAF9871468.1"/>
    </source>
</evidence>
<comment type="caution">
    <text evidence="1">The sequence shown here is derived from an EMBL/GenBank/DDBJ whole genome shotgun (WGS) entry which is preliminary data.</text>
</comment>
<gene>
    <name evidence="1" type="ORF">CkaCkLH20_11115</name>
</gene>
<keyword evidence="2" id="KW-1185">Reference proteome</keyword>
<dbReference type="GeneID" id="62166903"/>
<sequence length="103" mass="11762">MTYIFTERFRDIPSPLIIRVKLPVGYIGPEIEAEYLIEGDVEDFKEELNKNDVRTSRIVIMEEHSKAATSGKLRLEATMRTSADVEIKISLTPEVLEKHTKIG</sequence>
<protein>
    <submittedName>
        <fullName evidence="1">Uncharacterized protein</fullName>
    </submittedName>
</protein>
<evidence type="ECO:0000313" key="2">
    <source>
        <dbReference type="Proteomes" id="UP000781932"/>
    </source>
</evidence>
<dbReference type="EMBL" id="JAATWM020000045">
    <property type="protein sequence ID" value="KAF9871468.1"/>
    <property type="molecule type" value="Genomic_DNA"/>
</dbReference>
<organism evidence="1 2">
    <name type="scientific">Colletotrichum karsti</name>
    <dbReference type="NCBI Taxonomy" id="1095194"/>
    <lineage>
        <taxon>Eukaryota</taxon>
        <taxon>Fungi</taxon>
        <taxon>Dikarya</taxon>
        <taxon>Ascomycota</taxon>
        <taxon>Pezizomycotina</taxon>
        <taxon>Sordariomycetes</taxon>
        <taxon>Hypocreomycetidae</taxon>
        <taxon>Glomerellales</taxon>
        <taxon>Glomerellaceae</taxon>
        <taxon>Colletotrichum</taxon>
        <taxon>Colletotrichum boninense species complex</taxon>
    </lineage>
</organism>
<name>A0A9P6LFG9_9PEZI</name>
<dbReference type="Proteomes" id="UP000781932">
    <property type="component" value="Unassembled WGS sequence"/>
</dbReference>
<reference evidence="1" key="1">
    <citation type="submission" date="2020-03" db="EMBL/GenBank/DDBJ databases">
        <authorList>
            <person name="He L."/>
        </authorList>
    </citation>
    <scope>NUCLEOTIDE SEQUENCE</scope>
    <source>
        <strain evidence="1">CkLH20</strain>
    </source>
</reference>